<dbReference type="CDD" id="cd06170">
    <property type="entry name" value="LuxR_C_like"/>
    <property type="match status" value="1"/>
</dbReference>
<dbReference type="InterPro" id="IPR039420">
    <property type="entry name" value="WalR-like"/>
</dbReference>
<reference evidence="6" key="1">
    <citation type="journal article" date="2019" name="Int. J. Syst. Evol. Microbiol.">
        <title>The Global Catalogue of Microorganisms (GCM) 10K type strain sequencing project: providing services to taxonomists for standard genome sequencing and annotation.</title>
        <authorList>
            <consortium name="The Broad Institute Genomics Platform"/>
            <consortium name="The Broad Institute Genome Sequencing Center for Infectious Disease"/>
            <person name="Wu L."/>
            <person name="Ma J."/>
        </authorList>
    </citation>
    <scope>NUCLEOTIDE SEQUENCE [LARGE SCALE GENOMIC DNA]</scope>
    <source>
        <strain evidence="6">CGMCC 1.7064</strain>
    </source>
</reference>
<evidence type="ECO:0000256" key="3">
    <source>
        <dbReference type="ARBA" id="ARBA00023163"/>
    </source>
</evidence>
<keyword evidence="1" id="KW-0805">Transcription regulation</keyword>
<evidence type="ECO:0000256" key="2">
    <source>
        <dbReference type="ARBA" id="ARBA00023125"/>
    </source>
</evidence>
<dbReference type="InterPro" id="IPR000792">
    <property type="entry name" value="Tscrpt_reg_LuxR_C"/>
</dbReference>
<organism evidence="5 6">
    <name type="scientific">Citricoccus zhacaiensis</name>
    <dbReference type="NCBI Taxonomy" id="489142"/>
    <lineage>
        <taxon>Bacteria</taxon>
        <taxon>Bacillati</taxon>
        <taxon>Actinomycetota</taxon>
        <taxon>Actinomycetes</taxon>
        <taxon>Micrococcales</taxon>
        <taxon>Micrococcaceae</taxon>
        <taxon>Citricoccus</taxon>
    </lineage>
</organism>
<protein>
    <recommendedName>
        <fullName evidence="4">HTH luxR-type domain-containing protein</fullName>
    </recommendedName>
</protein>
<evidence type="ECO:0000313" key="5">
    <source>
        <dbReference type="EMBL" id="GGO46253.1"/>
    </source>
</evidence>
<keyword evidence="2" id="KW-0238">DNA-binding</keyword>
<dbReference type="SUPFAM" id="SSF46894">
    <property type="entry name" value="C-terminal effector domain of the bipartite response regulators"/>
    <property type="match status" value="1"/>
</dbReference>
<proteinExistence type="predicted"/>
<dbReference type="PANTHER" id="PTHR43214:SF24">
    <property type="entry name" value="TRANSCRIPTIONAL REGULATORY PROTEIN NARL-RELATED"/>
    <property type="match status" value="1"/>
</dbReference>
<accession>A0ABQ2M2Y5</accession>
<dbReference type="InterPro" id="IPR036388">
    <property type="entry name" value="WH-like_DNA-bd_sf"/>
</dbReference>
<dbReference type="Proteomes" id="UP000642509">
    <property type="component" value="Unassembled WGS sequence"/>
</dbReference>
<evidence type="ECO:0000313" key="6">
    <source>
        <dbReference type="Proteomes" id="UP000642509"/>
    </source>
</evidence>
<dbReference type="PANTHER" id="PTHR43214">
    <property type="entry name" value="TWO-COMPONENT RESPONSE REGULATOR"/>
    <property type="match status" value="1"/>
</dbReference>
<dbReference type="PROSITE" id="PS50043">
    <property type="entry name" value="HTH_LUXR_2"/>
    <property type="match status" value="1"/>
</dbReference>
<comment type="caution">
    <text evidence="5">The sequence shown here is derived from an EMBL/GenBank/DDBJ whole genome shotgun (WGS) entry which is preliminary data.</text>
</comment>
<feature type="domain" description="HTH luxR-type" evidence="4">
    <location>
        <begin position="735"/>
        <end position="800"/>
    </location>
</feature>
<keyword evidence="6" id="KW-1185">Reference proteome</keyword>
<sequence>MPDPSSTFPSLADSASQTHPALDRFLALPHSGERILVVDAPPCTGAQRFAHGWAERPDRVLRWEPQQARWTNGHEVISRVGALLEEDDAGRVAVVAGPGAPVGHLAAAFPVRTVKVRDMLLTEAEIRALASQLLTQARASTGTGGDRQDLPPPPLPLTPQRIHRLTGGWLVPATILMADPRGFQAAERSLYSGLRQWLHPRDADGSFGQVAYLPALTEQVIEYFNPRGLGPMPSMRELEALGLIVRDTTSGWFMPPLVRNCLRDSMEEDHPRLVPELLRAAEEALSAAGEVEAAVGLAVRGRAWRRLWDLLLEYWPDLYVQNAPALAAAVKYVPRVDLGGMDATGLLSRLLSATNADTIRFSPSAGPPDHARDAVARQLRTTTAKLYRRPDQQALTLGMIEASHLRQSGLFDESAEAVVRLQEALGVALGFRRVRPVMTAVVELQAGISLHLADRLPEAKAAYEAAYHWAEHGGVDFVLADAAGKLALLCAQQGNTAPAREWLAKVDEPFARLKWGRSLVGFAAELARVHIALTEVDLPAARAVLDRLPAEPDTDEFWASHAALLARVANHAARSDEAAQRVTEWRRERPSAAQSPLAERLFAEAFLAARMGTGDRTEMPGWDQHQSLANLEALRCLLDDNPDGALRALRLPVRTGQRHRNKAAIIGVLALSGATPDTVDDFVVQRLATIHRHGGELEDLAAFHLLGWTPVFRAAEMLDEAEAARLARLPTPTLTVPSAPVLTPREREVLQSLRAGMSRREMARRTYRSENTIKGQIRSLYAKLGASNAAEAVERARHFGL</sequence>
<dbReference type="InterPro" id="IPR016032">
    <property type="entry name" value="Sig_transdc_resp-reg_C-effctor"/>
</dbReference>
<keyword evidence="3" id="KW-0804">Transcription</keyword>
<evidence type="ECO:0000259" key="4">
    <source>
        <dbReference type="PROSITE" id="PS50043"/>
    </source>
</evidence>
<dbReference type="SMART" id="SM00421">
    <property type="entry name" value="HTH_LUXR"/>
    <property type="match status" value="1"/>
</dbReference>
<dbReference type="RefSeq" id="WP_188806079.1">
    <property type="nucleotide sequence ID" value="NZ_BAAAOU010000011.1"/>
</dbReference>
<dbReference type="EMBL" id="BMLQ01000005">
    <property type="protein sequence ID" value="GGO46253.1"/>
    <property type="molecule type" value="Genomic_DNA"/>
</dbReference>
<dbReference type="PRINTS" id="PR00038">
    <property type="entry name" value="HTHLUXR"/>
</dbReference>
<name>A0ABQ2M2Y5_9MICC</name>
<dbReference type="Pfam" id="PF00196">
    <property type="entry name" value="GerE"/>
    <property type="match status" value="1"/>
</dbReference>
<dbReference type="Gene3D" id="1.10.10.10">
    <property type="entry name" value="Winged helix-like DNA-binding domain superfamily/Winged helix DNA-binding domain"/>
    <property type="match status" value="1"/>
</dbReference>
<evidence type="ECO:0000256" key="1">
    <source>
        <dbReference type="ARBA" id="ARBA00023015"/>
    </source>
</evidence>
<gene>
    <name evidence="5" type="ORF">GCM10010977_20790</name>
</gene>